<dbReference type="EMBL" id="CM042883">
    <property type="protein sequence ID" value="KAI4375209.1"/>
    <property type="molecule type" value="Genomic_DNA"/>
</dbReference>
<comment type="caution">
    <text evidence="1">The sequence shown here is derived from an EMBL/GenBank/DDBJ whole genome shotgun (WGS) entry which is preliminary data.</text>
</comment>
<keyword evidence="2" id="KW-1185">Reference proteome</keyword>
<dbReference type="Proteomes" id="UP001057402">
    <property type="component" value="Chromosome 4"/>
</dbReference>
<evidence type="ECO:0000313" key="2">
    <source>
        <dbReference type="Proteomes" id="UP001057402"/>
    </source>
</evidence>
<name>A0ACB9R8M5_9MYRT</name>
<gene>
    <name evidence="1" type="ORF">MLD38_013106</name>
</gene>
<protein>
    <submittedName>
        <fullName evidence="1">Uncharacterized protein</fullName>
    </submittedName>
</protein>
<organism evidence="1 2">
    <name type="scientific">Melastoma candidum</name>
    <dbReference type="NCBI Taxonomy" id="119954"/>
    <lineage>
        <taxon>Eukaryota</taxon>
        <taxon>Viridiplantae</taxon>
        <taxon>Streptophyta</taxon>
        <taxon>Embryophyta</taxon>
        <taxon>Tracheophyta</taxon>
        <taxon>Spermatophyta</taxon>
        <taxon>Magnoliopsida</taxon>
        <taxon>eudicotyledons</taxon>
        <taxon>Gunneridae</taxon>
        <taxon>Pentapetalae</taxon>
        <taxon>rosids</taxon>
        <taxon>malvids</taxon>
        <taxon>Myrtales</taxon>
        <taxon>Melastomataceae</taxon>
        <taxon>Melastomatoideae</taxon>
        <taxon>Melastomateae</taxon>
        <taxon>Melastoma</taxon>
    </lineage>
</organism>
<sequence length="171" mass="19372">MGLTNFILTVAGVSAAVLLLRSDVKQSAAIFRRNVKHIRSWLEEESAAASRLLWLRKRIQNVFIHGHEERNSGRPHVIPIDTSEHVKDGPQGLISRLHRRLRCIRGLTSVQPPSTYVVDVVLRVIYRAPWRIRYITVEARSRSTSSQLRNGALQLLIKCNFSLSGAILKCD</sequence>
<accession>A0ACB9R8M5</accession>
<proteinExistence type="predicted"/>
<reference evidence="2" key="1">
    <citation type="journal article" date="2023" name="Front. Plant Sci.">
        <title>Chromosomal-level genome assembly of Melastoma candidum provides insights into trichome evolution.</title>
        <authorList>
            <person name="Zhong Y."/>
            <person name="Wu W."/>
            <person name="Sun C."/>
            <person name="Zou P."/>
            <person name="Liu Y."/>
            <person name="Dai S."/>
            <person name="Zhou R."/>
        </authorList>
    </citation>
    <scope>NUCLEOTIDE SEQUENCE [LARGE SCALE GENOMIC DNA]</scope>
</reference>
<evidence type="ECO:0000313" key="1">
    <source>
        <dbReference type="EMBL" id="KAI4375209.1"/>
    </source>
</evidence>